<dbReference type="EMBL" id="VJZC01000009">
    <property type="protein sequence ID" value="MPY56160.1"/>
    <property type="molecule type" value="Genomic_DNA"/>
</dbReference>
<name>A0A5N8X9J2_9ACTN</name>
<dbReference type="GO" id="GO:0017057">
    <property type="term" value="F:6-phosphogluconolactonase activity"/>
    <property type="evidence" value="ECO:0007669"/>
    <property type="project" value="TreeGrafter"/>
</dbReference>
<comment type="caution">
    <text evidence="3">The sequence shown here is derived from an EMBL/GenBank/DDBJ whole genome shotgun (WGS) entry which is preliminary data.</text>
</comment>
<dbReference type="Pfam" id="PF10282">
    <property type="entry name" value="Lactonase"/>
    <property type="match status" value="1"/>
</dbReference>
<comment type="cofactor">
    <cofactor evidence="1">
        <name>Cu cation</name>
        <dbReference type="ChEBI" id="CHEBI:23378"/>
    </cofactor>
</comment>
<dbReference type="AlphaFoldDB" id="A0A5N8X9J2"/>
<dbReference type="Gene3D" id="2.130.10.10">
    <property type="entry name" value="YVTN repeat-like/Quinoprotein amine dehydrogenase"/>
    <property type="match status" value="1"/>
</dbReference>
<organism evidence="3 4">
    <name type="scientific">Streptomyces spongiae</name>
    <dbReference type="NCBI Taxonomy" id="565072"/>
    <lineage>
        <taxon>Bacteria</taxon>
        <taxon>Bacillati</taxon>
        <taxon>Actinomycetota</taxon>
        <taxon>Actinomycetes</taxon>
        <taxon>Kitasatosporales</taxon>
        <taxon>Streptomycetaceae</taxon>
        <taxon>Streptomyces</taxon>
    </lineage>
</organism>
<feature type="non-terminal residue" evidence="3">
    <location>
        <position position="191"/>
    </location>
</feature>
<dbReference type="InterPro" id="IPR011045">
    <property type="entry name" value="N2O_reductase_N"/>
</dbReference>
<dbReference type="SUPFAM" id="SSF50974">
    <property type="entry name" value="Nitrous oxide reductase, N-terminal domain"/>
    <property type="match status" value="1"/>
</dbReference>
<dbReference type="Proteomes" id="UP000400924">
    <property type="component" value="Unassembled WGS sequence"/>
</dbReference>
<dbReference type="InterPro" id="IPR019405">
    <property type="entry name" value="Lactonase_7-beta_prop"/>
</dbReference>
<dbReference type="OrthoDB" id="9790815at2"/>
<evidence type="ECO:0000256" key="1">
    <source>
        <dbReference type="ARBA" id="ARBA00001935"/>
    </source>
</evidence>
<evidence type="ECO:0000313" key="4">
    <source>
        <dbReference type="Proteomes" id="UP000400924"/>
    </source>
</evidence>
<dbReference type="InterPro" id="IPR015943">
    <property type="entry name" value="WD40/YVTN_repeat-like_dom_sf"/>
</dbReference>
<keyword evidence="4" id="KW-1185">Reference proteome</keyword>
<accession>A0A5N8X9J2</accession>
<dbReference type="InterPro" id="IPR050282">
    <property type="entry name" value="Cycloisomerase_2"/>
</dbReference>
<evidence type="ECO:0000313" key="3">
    <source>
        <dbReference type="EMBL" id="MPY56160.1"/>
    </source>
</evidence>
<reference evidence="3 4" key="1">
    <citation type="submission" date="2019-07" db="EMBL/GenBank/DDBJ databases">
        <title>New species of Amycolatopsis and Streptomyces.</title>
        <authorList>
            <person name="Duangmal K."/>
            <person name="Teo W.F.A."/>
            <person name="Lipun K."/>
        </authorList>
    </citation>
    <scope>NUCLEOTIDE SEQUENCE [LARGE SCALE GENOMIC DNA]</scope>
    <source>
        <strain evidence="3 4">NBRC 106415</strain>
    </source>
</reference>
<dbReference type="RefSeq" id="WP_152769638.1">
    <property type="nucleotide sequence ID" value="NZ_VJZC01000009.1"/>
</dbReference>
<dbReference type="PROSITE" id="PS51318">
    <property type="entry name" value="TAT"/>
    <property type="match status" value="1"/>
</dbReference>
<comment type="similarity">
    <text evidence="2">Belongs to the cycloisomerase 2 family.</text>
</comment>
<dbReference type="InterPro" id="IPR006311">
    <property type="entry name" value="TAT_signal"/>
</dbReference>
<sequence>MRAQQASRRSALALGTGAALALSVGEARATERVPTAGRTHARFAYVGCYTTAERNGQGKGIAVFRVDGPGRWQLLETIPTADNPSFLALDRTQSFLYAVHGDRDQVSAYAVSRRTGRLTPLNSQSSQGTNPVHLALAPDNSRLLVANYATGTLAVLPIARDGTLRPATQVVGLTGTAGPHRSQQTGPHPHH</sequence>
<dbReference type="PANTHER" id="PTHR30344:SF1">
    <property type="entry name" value="6-PHOSPHOGLUCONOLACTONASE"/>
    <property type="match status" value="1"/>
</dbReference>
<protein>
    <submittedName>
        <fullName evidence="3">Lactonase family protein</fullName>
    </submittedName>
</protein>
<dbReference type="PANTHER" id="PTHR30344">
    <property type="entry name" value="6-PHOSPHOGLUCONOLACTONASE-RELATED"/>
    <property type="match status" value="1"/>
</dbReference>
<proteinExistence type="inferred from homology"/>
<evidence type="ECO:0000256" key="2">
    <source>
        <dbReference type="ARBA" id="ARBA00005564"/>
    </source>
</evidence>
<gene>
    <name evidence="3" type="ORF">FNH08_02910</name>
</gene>